<dbReference type="Pfam" id="PF09731">
    <property type="entry name" value="Mitofilin"/>
    <property type="match status" value="1"/>
</dbReference>
<name>A0A8S3ZLR7_9EUPU</name>
<evidence type="ECO:0000256" key="6">
    <source>
        <dbReference type="ARBA" id="ARBA00023136"/>
    </source>
</evidence>
<comment type="similarity">
    <text evidence="1 7">Belongs to the MICOS complex subunit Mic60 family.</text>
</comment>
<comment type="function">
    <text evidence="7">Component of the MICOS complex, a large protein complex of the mitochondrial inner membrane that plays crucial roles in the maintenance of crista junctions, inner membrane architecture, and formation of contact sites to the outer membrane.</text>
</comment>
<keyword evidence="3 7" id="KW-0999">Mitochondrion inner membrane</keyword>
<dbReference type="GO" id="GO:0005743">
    <property type="term" value="C:mitochondrial inner membrane"/>
    <property type="evidence" value="ECO:0007669"/>
    <property type="project" value="UniProtKB-SubCell"/>
</dbReference>
<dbReference type="AlphaFoldDB" id="A0A8S3ZLR7"/>
<proteinExistence type="inferred from homology"/>
<comment type="subunit">
    <text evidence="7">Component of the mitochondrial contact site and cristae organizing system (MICOS) complex.</text>
</comment>
<keyword evidence="9" id="KW-1185">Reference proteome</keyword>
<dbReference type="InterPro" id="IPR019133">
    <property type="entry name" value="MIC60"/>
</dbReference>
<evidence type="ECO:0000256" key="1">
    <source>
        <dbReference type="ARBA" id="ARBA00010877"/>
    </source>
</evidence>
<keyword evidence="5 7" id="KW-0496">Mitochondrion</keyword>
<dbReference type="EMBL" id="CAJHNH020004046">
    <property type="protein sequence ID" value="CAG5130473.1"/>
    <property type="molecule type" value="Genomic_DNA"/>
</dbReference>
<dbReference type="OrthoDB" id="10261039at2759"/>
<evidence type="ECO:0000256" key="2">
    <source>
        <dbReference type="ARBA" id="ARBA00022692"/>
    </source>
</evidence>
<evidence type="ECO:0000256" key="7">
    <source>
        <dbReference type="RuleBase" id="RU363000"/>
    </source>
</evidence>
<evidence type="ECO:0000256" key="4">
    <source>
        <dbReference type="ARBA" id="ARBA00022989"/>
    </source>
</evidence>
<sequence length="101" mass="11178">MWRTQTTRKGRHIITALKYLSTESASPKQNVPPPVAKRPSSAASKTLKLIGLGLPVVAGGVIGYAWYDSDFRRQIEENLPYAKEVFENILPQDEGKPAIRG</sequence>
<evidence type="ECO:0000256" key="3">
    <source>
        <dbReference type="ARBA" id="ARBA00022792"/>
    </source>
</evidence>
<organism evidence="8 9">
    <name type="scientific">Candidula unifasciata</name>
    <dbReference type="NCBI Taxonomy" id="100452"/>
    <lineage>
        <taxon>Eukaryota</taxon>
        <taxon>Metazoa</taxon>
        <taxon>Spiralia</taxon>
        <taxon>Lophotrochozoa</taxon>
        <taxon>Mollusca</taxon>
        <taxon>Gastropoda</taxon>
        <taxon>Heterobranchia</taxon>
        <taxon>Euthyneura</taxon>
        <taxon>Panpulmonata</taxon>
        <taxon>Eupulmonata</taxon>
        <taxon>Stylommatophora</taxon>
        <taxon>Helicina</taxon>
        <taxon>Helicoidea</taxon>
        <taxon>Geomitridae</taxon>
        <taxon>Candidula</taxon>
    </lineage>
</organism>
<evidence type="ECO:0000256" key="5">
    <source>
        <dbReference type="ARBA" id="ARBA00023128"/>
    </source>
</evidence>
<comment type="subcellular location">
    <subcellularLocation>
        <location evidence="7">Mitochondrion inner membrane</location>
        <topology evidence="7">Single-pass membrane protein</topology>
    </subcellularLocation>
</comment>
<reference evidence="8" key="1">
    <citation type="submission" date="2021-04" db="EMBL/GenBank/DDBJ databases">
        <authorList>
            <consortium name="Molecular Ecology Group"/>
        </authorList>
    </citation>
    <scope>NUCLEOTIDE SEQUENCE</scope>
</reference>
<dbReference type="Proteomes" id="UP000678393">
    <property type="component" value="Unassembled WGS sequence"/>
</dbReference>
<keyword evidence="2 7" id="KW-0812">Transmembrane</keyword>
<gene>
    <name evidence="8" type="ORF">CUNI_LOCUS16031</name>
</gene>
<accession>A0A8S3ZLR7</accession>
<feature type="transmembrane region" description="Helical" evidence="7">
    <location>
        <begin position="47"/>
        <end position="67"/>
    </location>
</feature>
<feature type="non-terminal residue" evidence="8">
    <location>
        <position position="101"/>
    </location>
</feature>
<evidence type="ECO:0000313" key="8">
    <source>
        <dbReference type="EMBL" id="CAG5130473.1"/>
    </source>
</evidence>
<keyword evidence="6 7" id="KW-0472">Membrane</keyword>
<keyword evidence="4 7" id="KW-1133">Transmembrane helix</keyword>
<evidence type="ECO:0000313" key="9">
    <source>
        <dbReference type="Proteomes" id="UP000678393"/>
    </source>
</evidence>
<protein>
    <recommendedName>
        <fullName evidence="7">MICOS complex subunit MIC60</fullName>
    </recommendedName>
    <alternativeName>
        <fullName evidence="7">Mitofilin</fullName>
    </alternativeName>
</protein>
<comment type="caution">
    <text evidence="8">The sequence shown here is derived from an EMBL/GenBank/DDBJ whole genome shotgun (WGS) entry which is preliminary data.</text>
</comment>